<proteinExistence type="predicted"/>
<name>A0AAD7BZN0_9AGAR</name>
<accession>A0AAD7BZN0</accession>
<keyword evidence="3" id="KW-1185">Reference proteome</keyword>
<feature type="region of interest" description="Disordered" evidence="1">
    <location>
        <begin position="30"/>
        <end position="99"/>
    </location>
</feature>
<evidence type="ECO:0000256" key="1">
    <source>
        <dbReference type="SAM" id="MobiDB-lite"/>
    </source>
</evidence>
<evidence type="ECO:0000313" key="3">
    <source>
        <dbReference type="Proteomes" id="UP001221142"/>
    </source>
</evidence>
<feature type="compositionally biased region" description="Low complexity" evidence="1">
    <location>
        <begin position="78"/>
        <end position="94"/>
    </location>
</feature>
<reference evidence="2" key="1">
    <citation type="submission" date="2023-03" db="EMBL/GenBank/DDBJ databases">
        <title>Massive genome expansion in bonnet fungi (Mycena s.s.) driven by repeated elements and novel gene families across ecological guilds.</title>
        <authorList>
            <consortium name="Lawrence Berkeley National Laboratory"/>
            <person name="Harder C.B."/>
            <person name="Miyauchi S."/>
            <person name="Viragh M."/>
            <person name="Kuo A."/>
            <person name="Thoen E."/>
            <person name="Andreopoulos B."/>
            <person name="Lu D."/>
            <person name="Skrede I."/>
            <person name="Drula E."/>
            <person name="Henrissat B."/>
            <person name="Morin E."/>
            <person name="Kohler A."/>
            <person name="Barry K."/>
            <person name="LaButti K."/>
            <person name="Morin E."/>
            <person name="Salamov A."/>
            <person name="Lipzen A."/>
            <person name="Mereny Z."/>
            <person name="Hegedus B."/>
            <person name="Baldrian P."/>
            <person name="Stursova M."/>
            <person name="Weitz H."/>
            <person name="Taylor A."/>
            <person name="Grigoriev I.V."/>
            <person name="Nagy L.G."/>
            <person name="Martin F."/>
            <person name="Kauserud H."/>
        </authorList>
    </citation>
    <scope>NUCLEOTIDE SEQUENCE</scope>
    <source>
        <strain evidence="2">9284</strain>
    </source>
</reference>
<evidence type="ECO:0000313" key="2">
    <source>
        <dbReference type="EMBL" id="KAJ7634994.1"/>
    </source>
</evidence>
<protein>
    <submittedName>
        <fullName evidence="2">Uncharacterized protein</fullName>
    </submittedName>
</protein>
<comment type="caution">
    <text evidence="2">The sequence shown here is derived from an EMBL/GenBank/DDBJ whole genome shotgun (WGS) entry which is preliminary data.</text>
</comment>
<feature type="compositionally biased region" description="Polar residues" evidence="1">
    <location>
        <begin position="35"/>
        <end position="47"/>
    </location>
</feature>
<sequence>MVFCAECGTPGEGRFCTECGTRLADSSSSAASVSETGGSQSGVSSPTTSPPLPARSNIRGVASSTIASGSVPAPSYQSTSGTSSTIATGGTPASPISGGLVQQQPLMANTPLQESPTALFGSQGYRLEAFHHIAREIFLALDRSIQPVGTQMIEAGKMRRFRELCGNAIPPYYESHVLPLYYMTIGAQCVGTNTLSWDGWNTFLAHKILSAPDTMYAQLGASLRNLNIQLPWPLARGDFPPYAYPDAAARELQFQQTARNMAGAALGGGYGAGQGALNFNQQRNSAAGHLAGRTLMAGLFGTGLFN</sequence>
<organism evidence="2 3">
    <name type="scientific">Roridomyces roridus</name>
    <dbReference type="NCBI Taxonomy" id="1738132"/>
    <lineage>
        <taxon>Eukaryota</taxon>
        <taxon>Fungi</taxon>
        <taxon>Dikarya</taxon>
        <taxon>Basidiomycota</taxon>
        <taxon>Agaricomycotina</taxon>
        <taxon>Agaricomycetes</taxon>
        <taxon>Agaricomycetidae</taxon>
        <taxon>Agaricales</taxon>
        <taxon>Marasmiineae</taxon>
        <taxon>Mycenaceae</taxon>
        <taxon>Roridomyces</taxon>
    </lineage>
</organism>
<gene>
    <name evidence="2" type="ORF">FB45DRAFT_478776</name>
</gene>
<dbReference type="AlphaFoldDB" id="A0AAD7BZN0"/>
<dbReference type="Proteomes" id="UP001221142">
    <property type="component" value="Unassembled WGS sequence"/>
</dbReference>
<dbReference type="EMBL" id="JARKIF010000007">
    <property type="protein sequence ID" value="KAJ7634994.1"/>
    <property type="molecule type" value="Genomic_DNA"/>
</dbReference>